<evidence type="ECO:0000313" key="3">
    <source>
        <dbReference type="EMBL" id="MBJ7536301.1"/>
    </source>
</evidence>
<accession>A0A934JQC1</accession>
<dbReference type="EMBL" id="JAEMNX010000001">
    <property type="protein sequence ID" value="MBJ7536301.1"/>
    <property type="molecule type" value="Genomic_DNA"/>
</dbReference>
<evidence type="ECO:0000256" key="1">
    <source>
        <dbReference type="SAM" id="Phobius"/>
    </source>
</evidence>
<evidence type="ECO:0000313" key="4">
    <source>
        <dbReference type="Proteomes" id="UP000628710"/>
    </source>
</evidence>
<feature type="transmembrane region" description="Helical" evidence="1">
    <location>
        <begin position="53"/>
        <end position="75"/>
    </location>
</feature>
<dbReference type="InterPro" id="IPR000160">
    <property type="entry name" value="GGDEF_dom"/>
</dbReference>
<dbReference type="Gene3D" id="3.30.70.270">
    <property type="match status" value="1"/>
</dbReference>
<dbReference type="SMART" id="SM00267">
    <property type="entry name" value="GGDEF"/>
    <property type="match status" value="1"/>
</dbReference>
<dbReference type="InterPro" id="IPR043128">
    <property type="entry name" value="Rev_trsase/Diguanyl_cyclase"/>
</dbReference>
<evidence type="ECO:0000259" key="2">
    <source>
        <dbReference type="PROSITE" id="PS50887"/>
    </source>
</evidence>
<keyword evidence="4" id="KW-1185">Reference proteome</keyword>
<dbReference type="PROSITE" id="PS50887">
    <property type="entry name" value="GGDEF"/>
    <property type="match status" value="1"/>
</dbReference>
<dbReference type="RefSeq" id="WP_199466373.1">
    <property type="nucleotide sequence ID" value="NZ_JAEMNX010000001.1"/>
</dbReference>
<feature type="transmembrane region" description="Helical" evidence="1">
    <location>
        <begin position="25"/>
        <end position="41"/>
    </location>
</feature>
<dbReference type="InterPro" id="IPR050706">
    <property type="entry name" value="Cyclic-di-GMP_PDE-like"/>
</dbReference>
<gene>
    <name evidence="3" type="ORF">I8J31_01260</name>
</gene>
<dbReference type="GO" id="GO:0071111">
    <property type="term" value="F:cyclic-guanylate-specific phosphodiesterase activity"/>
    <property type="evidence" value="ECO:0007669"/>
    <property type="project" value="InterPro"/>
</dbReference>
<dbReference type="InterPro" id="IPR029787">
    <property type="entry name" value="Nucleotide_cyclase"/>
</dbReference>
<keyword evidence="1" id="KW-0472">Membrane</keyword>
<sequence length="320" mass="36504">MTDWLYRWHYAVSGGMKNILRHKRWLFVLSCVFTSLLILNFSQGELKPQSRWVWVDIIGEGASAACVVIWLLIVLSMRPPGYVTNWFAAGFIGIFASNFQDFLDEWVRLPKITTWNSWVESLPIGLLALTVALWLWRKEQRQIDRYLLKRQAIYQDSSPLDETTSLPKAAHLSAQLEQAFAKGAASWKQHALLLLDVAPFSDISYRHGGKEADRFLVVISELIMLTLRKQDVLCHLAGDRFALVFKNVDKAKAQHLAQELETLIKQFRYRVEGLEDSIVVGASMVMIMADEEDDAPEHLLDRASFALSQQNNSVFSNTFG</sequence>
<keyword evidence="1" id="KW-1133">Transmembrane helix</keyword>
<organism evidence="3 4">
    <name type="scientific">Marinomonas transparens</name>
    <dbReference type="NCBI Taxonomy" id="2795388"/>
    <lineage>
        <taxon>Bacteria</taxon>
        <taxon>Pseudomonadati</taxon>
        <taxon>Pseudomonadota</taxon>
        <taxon>Gammaproteobacteria</taxon>
        <taxon>Oceanospirillales</taxon>
        <taxon>Oceanospirillaceae</taxon>
        <taxon>Marinomonas</taxon>
    </lineage>
</organism>
<feature type="transmembrane region" description="Helical" evidence="1">
    <location>
        <begin position="82"/>
        <end position="103"/>
    </location>
</feature>
<name>A0A934JQC1_9GAMM</name>
<dbReference type="Pfam" id="PF00990">
    <property type="entry name" value="GGDEF"/>
    <property type="match status" value="1"/>
</dbReference>
<dbReference type="AlphaFoldDB" id="A0A934JQC1"/>
<dbReference type="Proteomes" id="UP000628710">
    <property type="component" value="Unassembled WGS sequence"/>
</dbReference>
<dbReference type="CDD" id="cd01949">
    <property type="entry name" value="GGDEF"/>
    <property type="match status" value="1"/>
</dbReference>
<protein>
    <submittedName>
        <fullName evidence="3">GGDEF domain-containing protein</fullName>
    </submittedName>
</protein>
<comment type="caution">
    <text evidence="3">The sequence shown here is derived from an EMBL/GenBank/DDBJ whole genome shotgun (WGS) entry which is preliminary data.</text>
</comment>
<feature type="domain" description="GGDEF" evidence="2">
    <location>
        <begin position="188"/>
        <end position="320"/>
    </location>
</feature>
<reference evidence="3" key="1">
    <citation type="submission" date="2020-12" db="EMBL/GenBank/DDBJ databases">
        <title>Marinomonas arctica sp. nov., a psychrotolerant bacterium isolated from the Arctic.</title>
        <authorList>
            <person name="Zhang Y."/>
        </authorList>
    </citation>
    <scope>NUCLEOTIDE SEQUENCE</scope>
    <source>
        <strain evidence="3">C1424</strain>
    </source>
</reference>
<dbReference type="SUPFAM" id="SSF55073">
    <property type="entry name" value="Nucleotide cyclase"/>
    <property type="match status" value="1"/>
</dbReference>
<proteinExistence type="predicted"/>
<keyword evidence="1" id="KW-0812">Transmembrane</keyword>
<dbReference type="PANTHER" id="PTHR33121:SF70">
    <property type="entry name" value="SIGNALING PROTEIN YKOW"/>
    <property type="match status" value="1"/>
</dbReference>
<feature type="transmembrane region" description="Helical" evidence="1">
    <location>
        <begin position="115"/>
        <end position="136"/>
    </location>
</feature>
<dbReference type="PANTHER" id="PTHR33121">
    <property type="entry name" value="CYCLIC DI-GMP PHOSPHODIESTERASE PDEF"/>
    <property type="match status" value="1"/>
</dbReference>
<dbReference type="NCBIfam" id="TIGR00254">
    <property type="entry name" value="GGDEF"/>
    <property type="match status" value="1"/>
</dbReference>